<sequence length="603" mass="68638">MANVITLTRLNLIPDINEHTPRVVLEEISCCHDVPLVVDHHNAAFLSTIRDRPIGTVHNPVHSDEWSIVAQYVNPDQQWPGVELQTAYNYLLSWSNNSNPVPPANFTFGQQIAVDPNRLNACVLYAICRANGIQTQREQTIYQLATLCQMLVSEENYARTVLYNAISHIPRNGLLQLYTAASAMTEDIPEPIDDVIRDTSTYDTLEGAIVTFTNKQSLRMRVHPRNYPDAVVLAALNFNIDISSAWDPIREYTLLYSNPGAYSPMDPNMRELVSNNPHIINLKEFFNPMLPPKLYDEDMLNAMARIEGYTNDDLRRDSAYTLLQTAYMSYTFYHGWQPGINNIRTPFLYEDLDELDNDLIICFGIQESETMTAFRYIELGELFKEHRNFINPLVEDDTFPHIAIVKLKNLCKMVRSTDTAEILEERNAVHDSIVTTELFTDATQEKARALFEMHEQADEIVQAAIEDAILKLFQMSMYMRGWLGEGPYPIEIAPVNDQVLVALYVTQSLNTFESACANLEEMGELILGLPILQYKAGTFHPTNQDRGQTIKERIDIVKAGDTHTGYESCIRLSSNLLAVASYRYMQILGMQVPFQVETLREIS</sequence>
<protein>
    <submittedName>
        <fullName evidence="1">Uncharacterized protein</fullName>
    </submittedName>
</protein>
<accession>A0A481YZ66</accession>
<evidence type="ECO:0000313" key="1">
    <source>
        <dbReference type="EMBL" id="QBK88290.1"/>
    </source>
</evidence>
<dbReference type="EMBL" id="MK500383">
    <property type="protein sequence ID" value="QBK88290.1"/>
    <property type="molecule type" value="Genomic_DNA"/>
</dbReference>
<gene>
    <name evidence="1" type="ORF">LCMAC202_06520</name>
</gene>
<proteinExistence type="predicted"/>
<organism evidence="1">
    <name type="scientific">Marseillevirus LCMAC202</name>
    <dbReference type="NCBI Taxonomy" id="2506606"/>
    <lineage>
        <taxon>Viruses</taxon>
        <taxon>Varidnaviria</taxon>
        <taxon>Bamfordvirae</taxon>
        <taxon>Nucleocytoviricota</taxon>
        <taxon>Megaviricetes</taxon>
        <taxon>Pimascovirales</taxon>
        <taxon>Pimascovirales incertae sedis</taxon>
        <taxon>Marseilleviridae</taxon>
    </lineage>
</organism>
<name>A0A481YZ66_9VIRU</name>
<reference evidence="1" key="1">
    <citation type="journal article" date="2019" name="MBio">
        <title>Virus Genomes from Deep Sea Sediments Expand the Ocean Megavirome and Support Independent Origins of Viral Gigantism.</title>
        <authorList>
            <person name="Backstrom D."/>
            <person name="Yutin N."/>
            <person name="Jorgensen S.L."/>
            <person name="Dharamshi J."/>
            <person name="Homa F."/>
            <person name="Zaremba-Niedwiedzka K."/>
            <person name="Spang A."/>
            <person name="Wolf Y.I."/>
            <person name="Koonin E.V."/>
            <person name="Ettema T.J."/>
        </authorList>
    </citation>
    <scope>NUCLEOTIDE SEQUENCE</scope>
</reference>